<comment type="caution">
    <text evidence="3">The sequence shown here is derived from an EMBL/GenBank/DDBJ whole genome shotgun (WGS) entry which is preliminary data.</text>
</comment>
<evidence type="ECO:0000259" key="2">
    <source>
        <dbReference type="PROSITE" id="PS51151"/>
    </source>
</evidence>
<evidence type="ECO:0000313" key="3">
    <source>
        <dbReference type="EMBL" id="CAH0099961.1"/>
    </source>
</evidence>
<dbReference type="FunFam" id="2.20.70.30:FF:000002">
    <property type="entry name" value="Nascent polypeptide-associated complex (NAC), alpha subunit"/>
    <property type="match status" value="1"/>
</dbReference>
<reference evidence="3" key="1">
    <citation type="submission" date="2021-11" db="EMBL/GenBank/DDBJ databases">
        <authorList>
            <person name="Schell T."/>
        </authorList>
    </citation>
    <scope>NUCLEOTIDE SEQUENCE</scope>
    <source>
        <strain evidence="3">M5</strain>
    </source>
</reference>
<dbReference type="InterPro" id="IPR044034">
    <property type="entry name" value="NAC-like_UBA"/>
</dbReference>
<keyword evidence="4" id="KW-1185">Reference proteome</keyword>
<evidence type="ECO:0000256" key="1">
    <source>
        <dbReference type="SAM" id="MobiDB-lite"/>
    </source>
</evidence>
<dbReference type="AlphaFoldDB" id="A0A8J2RBZ6"/>
<dbReference type="Gene3D" id="2.20.70.30">
    <property type="entry name" value="Nascent polypeptide-associated complex domain"/>
    <property type="match status" value="1"/>
</dbReference>
<dbReference type="SMART" id="SM01407">
    <property type="entry name" value="NAC"/>
    <property type="match status" value="1"/>
</dbReference>
<gene>
    <name evidence="3" type="ORF">DGAL_LOCUS2132</name>
</gene>
<organism evidence="3 4">
    <name type="scientific">Daphnia galeata</name>
    <dbReference type="NCBI Taxonomy" id="27404"/>
    <lineage>
        <taxon>Eukaryota</taxon>
        <taxon>Metazoa</taxon>
        <taxon>Ecdysozoa</taxon>
        <taxon>Arthropoda</taxon>
        <taxon>Crustacea</taxon>
        <taxon>Branchiopoda</taxon>
        <taxon>Diplostraca</taxon>
        <taxon>Cladocera</taxon>
        <taxon>Anomopoda</taxon>
        <taxon>Daphniidae</taxon>
        <taxon>Daphnia</taxon>
    </lineage>
</organism>
<dbReference type="InterPro" id="IPR038187">
    <property type="entry name" value="NAC_A/B_dom_sf"/>
</dbReference>
<dbReference type="GO" id="GO:0005854">
    <property type="term" value="C:nascent polypeptide-associated complex"/>
    <property type="evidence" value="ECO:0007669"/>
    <property type="project" value="InterPro"/>
</dbReference>
<feature type="compositionally biased region" description="Acidic residues" evidence="1">
    <location>
        <begin position="49"/>
        <end position="64"/>
    </location>
</feature>
<accession>A0A8J2RBZ6</accession>
<feature type="compositionally biased region" description="Acidic residues" evidence="1">
    <location>
        <begin position="186"/>
        <end position="196"/>
    </location>
</feature>
<evidence type="ECO:0000313" key="4">
    <source>
        <dbReference type="Proteomes" id="UP000789390"/>
    </source>
</evidence>
<name>A0A8J2RBZ6_9CRUS</name>
<dbReference type="EMBL" id="CAKKLH010000028">
    <property type="protein sequence ID" value="CAH0099961.1"/>
    <property type="molecule type" value="Genomic_DNA"/>
</dbReference>
<dbReference type="Pfam" id="PF01849">
    <property type="entry name" value="NAC"/>
    <property type="match status" value="1"/>
</dbReference>
<dbReference type="PANTHER" id="PTHR21713">
    <property type="entry name" value="NASCENT POLYPEPTIDE ASSOCIATED COMPLEX ALPHA SUBUNIT-RELATED"/>
    <property type="match status" value="1"/>
</dbReference>
<dbReference type="InterPro" id="IPR002715">
    <property type="entry name" value="Nas_poly-pep-assoc_cplx_dom"/>
</dbReference>
<dbReference type="Proteomes" id="UP000789390">
    <property type="component" value="Unassembled WGS sequence"/>
</dbReference>
<dbReference type="Pfam" id="PF19026">
    <property type="entry name" value="UBA_HYPK"/>
    <property type="match status" value="1"/>
</dbReference>
<dbReference type="CDD" id="cd22054">
    <property type="entry name" value="NAC_NACA"/>
    <property type="match status" value="1"/>
</dbReference>
<feature type="region of interest" description="Disordered" evidence="1">
    <location>
        <begin position="23"/>
        <end position="70"/>
    </location>
</feature>
<feature type="region of interest" description="Disordered" evidence="1">
    <location>
        <begin position="171"/>
        <end position="196"/>
    </location>
</feature>
<proteinExistence type="predicted"/>
<dbReference type="OrthoDB" id="3169036at2759"/>
<dbReference type="PROSITE" id="PS51151">
    <property type="entry name" value="NAC_AB"/>
    <property type="match status" value="1"/>
</dbReference>
<dbReference type="InterPro" id="IPR016641">
    <property type="entry name" value="EGD2/NACA0like"/>
</dbReference>
<sequence length="247" mass="26945">MALVSQSPFSLLDFSLNLFRPLSPPRHPLKMPQVTELEKGAPTIQDGSDNTDSDSDDSVPELEDATTGVQSQVAAAAGLPEELVSKAKQSRGEKKARKIMSKLGLKQVTGVSRVTIRKSRNILFVINKPDVYKNPASDTYIVFGEAKIEDLNQQAHMAAVEKFKAPELNPAEAGAHGTTVPAPIQEESEEEVDDADVEEKDIDLVMTQANVTRAKAIKALKNNKNDIIIIAGSYLLSQHDLPNNAYW</sequence>
<feature type="domain" description="NAC-A/B" evidence="2">
    <location>
        <begin position="90"/>
        <end position="155"/>
    </location>
</feature>
<protein>
    <recommendedName>
        <fullName evidence="2">NAC-A/B domain-containing protein</fullName>
    </recommendedName>
</protein>
<dbReference type="Gene3D" id="1.10.8.10">
    <property type="entry name" value="DNA helicase RuvA subunit, C-terminal domain"/>
    <property type="match status" value="1"/>
</dbReference>